<protein>
    <submittedName>
        <fullName evidence="4">Uncharacterized protein</fullName>
    </submittedName>
</protein>
<organism evidence="4 5">
    <name type="scientific">Knipowitschia caucasica</name>
    <name type="common">Caucasian dwarf goby</name>
    <name type="synonym">Pomatoschistus caucasicus</name>
    <dbReference type="NCBI Taxonomy" id="637954"/>
    <lineage>
        <taxon>Eukaryota</taxon>
        <taxon>Metazoa</taxon>
        <taxon>Chordata</taxon>
        <taxon>Craniata</taxon>
        <taxon>Vertebrata</taxon>
        <taxon>Euteleostomi</taxon>
        <taxon>Actinopterygii</taxon>
        <taxon>Neopterygii</taxon>
        <taxon>Teleostei</taxon>
        <taxon>Neoteleostei</taxon>
        <taxon>Acanthomorphata</taxon>
        <taxon>Gobiaria</taxon>
        <taxon>Gobiiformes</taxon>
        <taxon>Gobioidei</taxon>
        <taxon>Gobiidae</taxon>
        <taxon>Gobiinae</taxon>
        <taxon>Knipowitschia</taxon>
    </lineage>
</organism>
<evidence type="ECO:0000313" key="5">
    <source>
        <dbReference type="Proteomes" id="UP001497482"/>
    </source>
</evidence>
<accession>A0AAV2LI04</accession>
<dbReference type="EMBL" id="OZ035825">
    <property type="protein sequence ID" value="CAL1600788.1"/>
    <property type="molecule type" value="Genomic_DNA"/>
</dbReference>
<evidence type="ECO:0000313" key="2">
    <source>
        <dbReference type="EMBL" id="CAL1596536.1"/>
    </source>
</evidence>
<dbReference type="EMBL" id="OZ035825">
    <property type="protein sequence ID" value="CAL1600667.1"/>
    <property type="molecule type" value="Genomic_DNA"/>
</dbReference>
<feature type="transmembrane region" description="Helical" evidence="1">
    <location>
        <begin position="87"/>
        <end position="110"/>
    </location>
</feature>
<dbReference type="Proteomes" id="UP001497482">
    <property type="component" value="Chromosome 21"/>
</dbReference>
<gene>
    <name evidence="2" type="ORF">KC01_LOCUS25199</name>
    <name evidence="3" type="ORF">KC01_LOCUS28753</name>
    <name evidence="4" type="ORF">KC01_LOCUS28865</name>
</gene>
<keyword evidence="1" id="KW-1133">Transmembrane helix</keyword>
<dbReference type="Proteomes" id="UP001497482">
    <property type="component" value="Chromosome 3"/>
</dbReference>
<sequence>MCGLGQVVVRMGIGVCVRVWSSEFRSLVLEWCGEWVGGNGVGVGGWWWWGLKGGGGERVGGERVVRVVVGRLVGRGWRGGGRGCGRVCGLSLWFGVCGLMGGWLSVWWLMRVWLELGVVGGGERWVEGWGGGWG</sequence>
<keyword evidence="1" id="KW-0812">Transmembrane</keyword>
<dbReference type="EMBL" id="OZ035843">
    <property type="protein sequence ID" value="CAL1596536.1"/>
    <property type="molecule type" value="Genomic_DNA"/>
</dbReference>
<keyword evidence="1" id="KW-0472">Membrane</keyword>
<evidence type="ECO:0000313" key="3">
    <source>
        <dbReference type="EMBL" id="CAL1600667.1"/>
    </source>
</evidence>
<keyword evidence="5" id="KW-1185">Reference proteome</keyword>
<reference evidence="4 5" key="1">
    <citation type="submission" date="2024-04" db="EMBL/GenBank/DDBJ databases">
        <authorList>
            <person name="Waldvogel A.-M."/>
            <person name="Schoenle A."/>
        </authorList>
    </citation>
    <scope>NUCLEOTIDE SEQUENCE [LARGE SCALE GENOMIC DNA]</scope>
</reference>
<proteinExistence type="predicted"/>
<dbReference type="AlphaFoldDB" id="A0AAV2LI04"/>
<evidence type="ECO:0000313" key="4">
    <source>
        <dbReference type="EMBL" id="CAL1600788.1"/>
    </source>
</evidence>
<evidence type="ECO:0000256" key="1">
    <source>
        <dbReference type="SAM" id="Phobius"/>
    </source>
</evidence>
<name>A0AAV2LI04_KNICA</name>